<organism evidence="6 7">
    <name type="scientific">Cinchona calisaya</name>
    <dbReference type="NCBI Taxonomy" id="153742"/>
    <lineage>
        <taxon>Eukaryota</taxon>
        <taxon>Viridiplantae</taxon>
        <taxon>Streptophyta</taxon>
        <taxon>Embryophyta</taxon>
        <taxon>Tracheophyta</taxon>
        <taxon>Spermatophyta</taxon>
        <taxon>Magnoliopsida</taxon>
        <taxon>eudicotyledons</taxon>
        <taxon>Gunneridae</taxon>
        <taxon>Pentapetalae</taxon>
        <taxon>asterids</taxon>
        <taxon>lamiids</taxon>
        <taxon>Gentianales</taxon>
        <taxon>Rubiaceae</taxon>
        <taxon>Cinchonoideae</taxon>
        <taxon>Cinchoneae</taxon>
        <taxon>Cinchona</taxon>
    </lineage>
</organism>
<evidence type="ECO:0000256" key="2">
    <source>
        <dbReference type="ARBA" id="ARBA00022692"/>
    </source>
</evidence>
<protein>
    <submittedName>
        <fullName evidence="6">Uncharacterized protein</fullName>
    </submittedName>
</protein>
<keyword evidence="7" id="KW-1185">Reference proteome</keyword>
<dbReference type="PANTHER" id="PTHR16201:SF44">
    <property type="entry name" value="SEVEN TRANSMEMBRANE PROTEIN 1"/>
    <property type="match status" value="1"/>
</dbReference>
<feature type="transmembrane region" description="Helical" evidence="5">
    <location>
        <begin position="71"/>
        <end position="90"/>
    </location>
</feature>
<dbReference type="PANTHER" id="PTHR16201">
    <property type="entry name" value="SEVEN TRANSMEMBRANE PROTEIN 1-RELATED"/>
    <property type="match status" value="1"/>
</dbReference>
<evidence type="ECO:0000256" key="3">
    <source>
        <dbReference type="ARBA" id="ARBA00022989"/>
    </source>
</evidence>
<dbReference type="Proteomes" id="UP001630127">
    <property type="component" value="Unassembled WGS sequence"/>
</dbReference>
<accession>A0ABD3AU87</accession>
<sequence length="135" mass="15374">MGVERSTSAAPMCALEEHCSEWESKYMKYCLCSTKEWVSLILGLISVMSWAVAEIPQIITIYKQKSAEGLSLVFVLFTWCLLPLVIFLNITCWPARSRITCMEVQLPHIVYKLVKSIPSLFFHLSSAFPEQIPRA</sequence>
<dbReference type="InterPro" id="IPR051415">
    <property type="entry name" value="LAAT-1"/>
</dbReference>
<reference evidence="6 7" key="1">
    <citation type="submission" date="2024-11" db="EMBL/GenBank/DDBJ databases">
        <title>A near-complete genome assembly of Cinchona calisaya.</title>
        <authorList>
            <person name="Lian D.C."/>
            <person name="Zhao X.W."/>
            <person name="Wei L."/>
        </authorList>
    </citation>
    <scope>NUCLEOTIDE SEQUENCE [LARGE SCALE GENOMIC DNA]</scope>
    <source>
        <tissue evidence="6">Nenye</tissue>
    </source>
</reference>
<gene>
    <name evidence="6" type="ORF">ACH5RR_003251</name>
</gene>
<keyword evidence="4 5" id="KW-0472">Membrane</keyword>
<evidence type="ECO:0000256" key="4">
    <source>
        <dbReference type="ARBA" id="ARBA00023136"/>
    </source>
</evidence>
<dbReference type="SMART" id="SM00679">
    <property type="entry name" value="CTNS"/>
    <property type="match status" value="1"/>
</dbReference>
<keyword evidence="2 5" id="KW-0812">Transmembrane</keyword>
<dbReference type="EMBL" id="JBJUIK010000002">
    <property type="protein sequence ID" value="KAL3534790.1"/>
    <property type="molecule type" value="Genomic_DNA"/>
</dbReference>
<dbReference type="InterPro" id="IPR006603">
    <property type="entry name" value="PQ-loop_rpt"/>
</dbReference>
<dbReference type="GO" id="GO:0016020">
    <property type="term" value="C:membrane"/>
    <property type="evidence" value="ECO:0007669"/>
    <property type="project" value="UniProtKB-SubCell"/>
</dbReference>
<name>A0ABD3AU87_9GENT</name>
<dbReference type="Pfam" id="PF04193">
    <property type="entry name" value="PQ-loop"/>
    <property type="match status" value="1"/>
</dbReference>
<evidence type="ECO:0000256" key="1">
    <source>
        <dbReference type="ARBA" id="ARBA00004141"/>
    </source>
</evidence>
<keyword evidence="3 5" id="KW-1133">Transmembrane helix</keyword>
<dbReference type="Gene3D" id="1.20.1280.290">
    <property type="match status" value="1"/>
</dbReference>
<evidence type="ECO:0000256" key="5">
    <source>
        <dbReference type="SAM" id="Phobius"/>
    </source>
</evidence>
<evidence type="ECO:0000313" key="7">
    <source>
        <dbReference type="Proteomes" id="UP001630127"/>
    </source>
</evidence>
<evidence type="ECO:0000313" key="6">
    <source>
        <dbReference type="EMBL" id="KAL3534790.1"/>
    </source>
</evidence>
<feature type="transmembrane region" description="Helical" evidence="5">
    <location>
        <begin position="37"/>
        <end position="59"/>
    </location>
</feature>
<comment type="caution">
    <text evidence="6">The sequence shown here is derived from an EMBL/GenBank/DDBJ whole genome shotgun (WGS) entry which is preliminary data.</text>
</comment>
<dbReference type="AlphaFoldDB" id="A0ABD3AU87"/>
<proteinExistence type="predicted"/>
<comment type="subcellular location">
    <subcellularLocation>
        <location evidence="1">Membrane</location>
        <topology evidence="1">Multi-pass membrane protein</topology>
    </subcellularLocation>
</comment>